<dbReference type="InterPro" id="IPR029069">
    <property type="entry name" value="HotDog_dom_sf"/>
</dbReference>
<dbReference type="InterPro" id="IPR050563">
    <property type="entry name" value="4-hydroxybenzoyl-CoA_TE"/>
</dbReference>
<dbReference type="Gene3D" id="3.10.129.10">
    <property type="entry name" value="Hotdog Thioesterase"/>
    <property type="match status" value="1"/>
</dbReference>
<dbReference type="Pfam" id="PF13279">
    <property type="entry name" value="4HBT_2"/>
    <property type="match status" value="1"/>
</dbReference>
<sequence length="158" mass="17900">MRAAYINDFEQWKEEFRFAVPVTVRFSDTDMFGHLNNTVPFTYFEYARIEYFKELGLMQQWLDGNGDKIIVVADLQCDYAKQVFFDEELAIHVKAGKMGTSSVDLHYWGTNAQGETCLTGRGTIVQISKATGKSAAWEENEKALFDSVTGTSVRAAQQ</sequence>
<evidence type="ECO:0000313" key="2">
    <source>
        <dbReference type="Proteomes" id="UP000188184"/>
    </source>
</evidence>
<keyword evidence="1" id="KW-0378">Hydrolase</keyword>
<keyword evidence="2" id="KW-1185">Reference proteome</keyword>
<dbReference type="CDD" id="cd00586">
    <property type="entry name" value="4HBT"/>
    <property type="match status" value="1"/>
</dbReference>
<dbReference type="OrthoDB" id="9799036at2"/>
<accession>A0A1Q2KXA6</accession>
<protein>
    <submittedName>
        <fullName evidence="1">Acyl-CoA thioester hydrolase</fullName>
    </submittedName>
</protein>
<evidence type="ECO:0000313" key="1">
    <source>
        <dbReference type="EMBL" id="AQQ52855.1"/>
    </source>
</evidence>
<dbReference type="EMBL" id="CP019640">
    <property type="protein sequence ID" value="AQQ52855.1"/>
    <property type="molecule type" value="Genomic_DNA"/>
</dbReference>
<dbReference type="RefSeq" id="WP_077588735.1">
    <property type="nucleotide sequence ID" value="NZ_CP019640.1"/>
</dbReference>
<name>A0A1Q2KXA6_9BACL</name>
<dbReference type="PANTHER" id="PTHR31793:SF24">
    <property type="entry name" value="LONG-CHAIN ACYL-COA THIOESTERASE FADM"/>
    <property type="match status" value="1"/>
</dbReference>
<organism evidence="1 2">
    <name type="scientific">Planococcus lenghuensis</name>
    <dbReference type="NCBI Taxonomy" id="2213202"/>
    <lineage>
        <taxon>Bacteria</taxon>
        <taxon>Bacillati</taxon>
        <taxon>Bacillota</taxon>
        <taxon>Bacilli</taxon>
        <taxon>Bacillales</taxon>
        <taxon>Caryophanaceae</taxon>
        <taxon>Planococcus</taxon>
    </lineage>
</organism>
<gene>
    <name evidence="1" type="ORF">B0X71_06975</name>
</gene>
<dbReference type="KEGG" id="pmar:B0X71_06975"/>
<dbReference type="SUPFAM" id="SSF54637">
    <property type="entry name" value="Thioesterase/thiol ester dehydrase-isomerase"/>
    <property type="match status" value="1"/>
</dbReference>
<dbReference type="AlphaFoldDB" id="A0A1Q2KXA6"/>
<dbReference type="PANTHER" id="PTHR31793">
    <property type="entry name" value="4-HYDROXYBENZOYL-COA THIOESTERASE FAMILY MEMBER"/>
    <property type="match status" value="1"/>
</dbReference>
<dbReference type="Proteomes" id="UP000188184">
    <property type="component" value="Chromosome"/>
</dbReference>
<proteinExistence type="predicted"/>
<reference evidence="1 2" key="1">
    <citation type="submission" date="2017-02" db="EMBL/GenBank/DDBJ databases">
        <title>The complete genomic sequence of a novel cold adapted crude oil-degrading bacterium Planococcus qaidamina Y42.</title>
        <authorList>
            <person name="Yang R."/>
        </authorList>
    </citation>
    <scope>NUCLEOTIDE SEQUENCE [LARGE SCALE GENOMIC DNA]</scope>
    <source>
        <strain evidence="1 2">Y42</strain>
    </source>
</reference>
<dbReference type="GO" id="GO:0047617">
    <property type="term" value="F:fatty acyl-CoA hydrolase activity"/>
    <property type="evidence" value="ECO:0007669"/>
    <property type="project" value="TreeGrafter"/>
</dbReference>